<name>A0A4V6KZV8_9STRE</name>
<reference evidence="1 2" key="1">
    <citation type="submission" date="2019-05" db="EMBL/GenBank/DDBJ databases">
        <authorList>
            <consortium name="Pathogen Informatics"/>
        </authorList>
    </citation>
    <scope>NUCLEOTIDE SEQUENCE [LARGE SCALE GENOMIC DNA]</scope>
    <source>
        <strain evidence="1 2">NCTC5385</strain>
    </source>
</reference>
<gene>
    <name evidence="1" type="ORF">NCTC5385_00222</name>
</gene>
<dbReference type="Proteomes" id="UP000304914">
    <property type="component" value="Chromosome"/>
</dbReference>
<proteinExistence type="predicted"/>
<evidence type="ECO:0000313" key="1">
    <source>
        <dbReference type="EMBL" id="VTS13697.1"/>
    </source>
</evidence>
<protein>
    <submittedName>
        <fullName evidence="1">DDE transposase</fullName>
    </submittedName>
</protein>
<evidence type="ECO:0000313" key="2">
    <source>
        <dbReference type="Proteomes" id="UP000304914"/>
    </source>
</evidence>
<organism evidence="1 2">
    <name type="scientific">Streptococcus pseudoporcinus</name>
    <dbReference type="NCBI Taxonomy" id="361101"/>
    <lineage>
        <taxon>Bacteria</taxon>
        <taxon>Bacillati</taxon>
        <taxon>Bacillota</taxon>
        <taxon>Bacilli</taxon>
        <taxon>Lactobacillales</taxon>
        <taxon>Streptococcaceae</taxon>
        <taxon>Streptococcus</taxon>
    </lineage>
</organism>
<sequence>MKSFQKKNFKINRIKQKQFLYKIPQYEQSIASQMRSNDYKKVNQSERTVVFTFSEISFLRSKWTNGLQIRTPVDEWLDLKKSERYSKEFLYRVAKFATMMLYRQVCKVIKSFMNIIITKDCVLKAVKLADKLVKVGNFNNG</sequence>
<dbReference type="AlphaFoldDB" id="A0A4V6KZV8"/>
<accession>A0A4V6KZV8</accession>
<dbReference type="EMBL" id="LR594035">
    <property type="protein sequence ID" value="VTS13697.1"/>
    <property type="molecule type" value="Genomic_DNA"/>
</dbReference>